<feature type="domain" description="Carbohydrate kinase FGGY N-terminal" evidence="5">
    <location>
        <begin position="11"/>
        <end position="252"/>
    </location>
</feature>
<evidence type="ECO:0000259" key="6">
    <source>
        <dbReference type="Pfam" id="PF02782"/>
    </source>
</evidence>
<dbReference type="AlphaFoldDB" id="A0A7Y0QJF0"/>
<dbReference type="GO" id="GO:0016301">
    <property type="term" value="F:kinase activity"/>
    <property type="evidence" value="ECO:0007669"/>
    <property type="project" value="UniProtKB-KW"/>
</dbReference>
<accession>A0A7Y0QJF0</accession>
<dbReference type="SUPFAM" id="SSF53067">
    <property type="entry name" value="Actin-like ATPase domain"/>
    <property type="match status" value="2"/>
</dbReference>
<dbReference type="CDD" id="cd07770">
    <property type="entry name" value="ASKHA_NBD_FGGY_GntK"/>
    <property type="match status" value="1"/>
</dbReference>
<comment type="similarity">
    <text evidence="1 4">Belongs to the FGGY kinase family.</text>
</comment>
<dbReference type="InterPro" id="IPR000577">
    <property type="entry name" value="Carb_kinase_FGGY"/>
</dbReference>
<dbReference type="EMBL" id="JABCJJ010000029">
    <property type="protein sequence ID" value="NMR21272.1"/>
    <property type="molecule type" value="Genomic_DNA"/>
</dbReference>
<dbReference type="RefSeq" id="WP_169325648.1">
    <property type="nucleotide sequence ID" value="NZ_JABCJJ010000029.1"/>
</dbReference>
<comment type="caution">
    <text evidence="7">The sequence shown here is derived from an EMBL/GenBank/DDBJ whole genome shotgun (WGS) entry which is preliminary data.</text>
</comment>
<dbReference type="InterPro" id="IPR018484">
    <property type="entry name" value="FGGY_N"/>
</dbReference>
<evidence type="ECO:0000259" key="5">
    <source>
        <dbReference type="Pfam" id="PF00370"/>
    </source>
</evidence>
<dbReference type="PANTHER" id="PTHR43095">
    <property type="entry name" value="SUGAR KINASE"/>
    <property type="match status" value="1"/>
</dbReference>
<dbReference type="Pfam" id="PF02782">
    <property type="entry name" value="FGGY_C"/>
    <property type="match status" value="1"/>
</dbReference>
<dbReference type="GO" id="GO:0016773">
    <property type="term" value="F:phosphotransferase activity, alcohol group as acceptor"/>
    <property type="evidence" value="ECO:0007669"/>
    <property type="project" value="InterPro"/>
</dbReference>
<evidence type="ECO:0000256" key="2">
    <source>
        <dbReference type="ARBA" id="ARBA00022679"/>
    </source>
</evidence>
<name>A0A7Y0QJF0_CELFI</name>
<dbReference type="PANTHER" id="PTHR43095:SF2">
    <property type="entry name" value="GLUCONOKINASE"/>
    <property type="match status" value="1"/>
</dbReference>
<keyword evidence="2 4" id="KW-0808">Transferase</keyword>
<proteinExistence type="inferred from homology"/>
<evidence type="ECO:0000313" key="7">
    <source>
        <dbReference type="EMBL" id="NMR21272.1"/>
    </source>
</evidence>
<protein>
    <submittedName>
        <fullName evidence="7">Gluconokinase</fullName>
    </submittedName>
</protein>
<dbReference type="GO" id="GO:0005975">
    <property type="term" value="P:carbohydrate metabolic process"/>
    <property type="evidence" value="ECO:0007669"/>
    <property type="project" value="InterPro"/>
</dbReference>
<dbReference type="InterPro" id="IPR018483">
    <property type="entry name" value="Carb_kinase_FGGY_CS"/>
</dbReference>
<dbReference type="PROSITE" id="PS00445">
    <property type="entry name" value="FGGY_KINASES_2"/>
    <property type="match status" value="1"/>
</dbReference>
<evidence type="ECO:0000256" key="1">
    <source>
        <dbReference type="ARBA" id="ARBA00009156"/>
    </source>
</evidence>
<reference evidence="7 8" key="1">
    <citation type="submission" date="2020-04" db="EMBL/GenBank/DDBJ databases">
        <title>Sequencing and Assembly of C. fimi.</title>
        <authorList>
            <person name="Ramsey A.R."/>
        </authorList>
    </citation>
    <scope>NUCLEOTIDE SEQUENCE [LARGE SCALE GENOMIC DNA]</scope>
    <source>
        <strain evidence="7 8">SB</strain>
    </source>
</reference>
<dbReference type="InterPro" id="IPR050406">
    <property type="entry name" value="FGGY_Carb_Kinase"/>
</dbReference>
<evidence type="ECO:0000313" key="8">
    <source>
        <dbReference type="Proteomes" id="UP000562124"/>
    </source>
</evidence>
<dbReference type="InterPro" id="IPR043129">
    <property type="entry name" value="ATPase_NBD"/>
</dbReference>
<evidence type="ECO:0000256" key="3">
    <source>
        <dbReference type="ARBA" id="ARBA00022777"/>
    </source>
</evidence>
<organism evidence="7 8">
    <name type="scientific">Cellulomonas fimi</name>
    <dbReference type="NCBI Taxonomy" id="1708"/>
    <lineage>
        <taxon>Bacteria</taxon>
        <taxon>Bacillati</taxon>
        <taxon>Actinomycetota</taxon>
        <taxon>Actinomycetes</taxon>
        <taxon>Micrococcales</taxon>
        <taxon>Cellulomonadaceae</taxon>
        <taxon>Cellulomonas</taxon>
    </lineage>
</organism>
<evidence type="ECO:0000256" key="4">
    <source>
        <dbReference type="RuleBase" id="RU003733"/>
    </source>
</evidence>
<dbReference type="Gene3D" id="3.30.420.40">
    <property type="match status" value="2"/>
</dbReference>
<keyword evidence="8" id="KW-1185">Reference proteome</keyword>
<dbReference type="PIRSF" id="PIRSF000538">
    <property type="entry name" value="GlpK"/>
    <property type="match status" value="1"/>
</dbReference>
<keyword evidence="3 4" id="KW-0418">Kinase</keyword>
<dbReference type="Proteomes" id="UP000562124">
    <property type="component" value="Unassembled WGS sequence"/>
</dbReference>
<dbReference type="InterPro" id="IPR018485">
    <property type="entry name" value="FGGY_C"/>
</dbReference>
<dbReference type="PROSITE" id="PS00933">
    <property type="entry name" value="FGGY_KINASES_1"/>
    <property type="match status" value="1"/>
</dbReference>
<feature type="domain" description="Carbohydrate kinase FGGY C-terminal" evidence="6">
    <location>
        <begin position="263"/>
        <end position="454"/>
    </location>
</feature>
<gene>
    <name evidence="7" type="ORF">HIR71_13790</name>
</gene>
<sequence length="534" mass="54726">MSGAVRPPQEVVLGLDVGTTAAKAVAFGVGSFWRHGESVEYPLLEPSPGWQVQDPDQLVGAAHEALARCVAACRGAQVVAVSLSTAMHGLIGLDAGLRPLTPLLTWADARATEQARALRESGQATGLHQRTGTPVHSMTPLTKLMWLAEHEPALCADVRWWVDLKAYLVASLTGQLVTELSSASASGLMDTATRTWSPPAVALTGASIDQLPPILPTTTALDLTRAVAERTGLPLATPVVVGAADGPLGNLGVDALEPGVVGLSLGTSGAVRMMVRQPPAHLDESLFCYALTEDAWAVGGAVSNGGIVVRWVGSALAPDLTGVPGGPTADEQVLELAAAVPPGSDGLLMVPYLLAERAPLWDPTLTGAYLGLRREHTRGHLVRAAVEGVSLQLATIVDRIDRVEPVASVRATGGALRSALWRQVLAATLDRPLHSVGAAEGSALGAAALGLYALGRAPSLGAAVDLLAAPGRGAAELVEVDTSMVDVYARSRAALPLVVDSLERVAALLRTGSGAVGAGAAAAVLPADLSSRRG</sequence>
<dbReference type="Pfam" id="PF00370">
    <property type="entry name" value="FGGY_N"/>
    <property type="match status" value="1"/>
</dbReference>